<name>A0A9D2MYL9_9FIRM</name>
<accession>A0A9D2MYL9</accession>
<evidence type="ECO:0000313" key="2">
    <source>
        <dbReference type="Proteomes" id="UP000823910"/>
    </source>
</evidence>
<dbReference type="AlphaFoldDB" id="A0A9D2MYL9"/>
<dbReference type="Proteomes" id="UP000823910">
    <property type="component" value="Unassembled WGS sequence"/>
</dbReference>
<proteinExistence type="predicted"/>
<sequence>MKKNLTGQSFGRLTVLEEAPGKGNGRRYWRCRCGCGAETLVEEYHLKSGHTKSCGCYRRELPSKKRTDLTGQRFGRLTVLGPADKTDGPPGKWRCRCDCGQEIICSRENLHSGATKSCGCLREEVRRENMKKAIHFVDGTCVERIASRKNCANNTTGHRGVYRRQNNRWRAAIGFKGKVYNLGTYESFQDAVNARLEAEKNLYDAFLDQYRGQGTEGVPS</sequence>
<dbReference type="InterPro" id="IPR016177">
    <property type="entry name" value="DNA-bd_dom_sf"/>
</dbReference>
<comment type="caution">
    <text evidence="1">The sequence shown here is derived from an EMBL/GenBank/DDBJ whole genome shotgun (WGS) entry which is preliminary data.</text>
</comment>
<protein>
    <recommendedName>
        <fullName evidence="3">AP2/ERF domain-containing protein</fullName>
    </recommendedName>
</protein>
<evidence type="ECO:0000313" key="1">
    <source>
        <dbReference type="EMBL" id="HJC05759.1"/>
    </source>
</evidence>
<evidence type="ECO:0008006" key="3">
    <source>
        <dbReference type="Google" id="ProtNLM"/>
    </source>
</evidence>
<dbReference type="SUPFAM" id="SSF54171">
    <property type="entry name" value="DNA-binding domain"/>
    <property type="match status" value="1"/>
</dbReference>
<dbReference type="GO" id="GO:0003677">
    <property type="term" value="F:DNA binding"/>
    <property type="evidence" value="ECO:0007669"/>
    <property type="project" value="InterPro"/>
</dbReference>
<dbReference type="EMBL" id="DWWT01000026">
    <property type="protein sequence ID" value="HJC05759.1"/>
    <property type="molecule type" value="Genomic_DNA"/>
</dbReference>
<gene>
    <name evidence="1" type="ORF">H9704_06340</name>
</gene>
<reference evidence="1" key="1">
    <citation type="journal article" date="2021" name="PeerJ">
        <title>Extensive microbial diversity within the chicken gut microbiome revealed by metagenomics and culture.</title>
        <authorList>
            <person name="Gilroy R."/>
            <person name="Ravi A."/>
            <person name="Getino M."/>
            <person name="Pursley I."/>
            <person name="Horton D.L."/>
            <person name="Alikhan N.F."/>
            <person name="Baker D."/>
            <person name="Gharbi K."/>
            <person name="Hall N."/>
            <person name="Watson M."/>
            <person name="Adriaenssens E.M."/>
            <person name="Foster-Nyarko E."/>
            <person name="Jarju S."/>
            <person name="Secka A."/>
            <person name="Antonio M."/>
            <person name="Oren A."/>
            <person name="Chaudhuri R.R."/>
            <person name="La Ragione R."/>
            <person name="Hildebrand F."/>
            <person name="Pallen M.J."/>
        </authorList>
    </citation>
    <scope>NUCLEOTIDE SEQUENCE</scope>
    <source>
        <strain evidence="1">CHK180-15479</strain>
    </source>
</reference>
<organism evidence="1 2">
    <name type="scientific">Candidatus Enterocloster excrementipullorum</name>
    <dbReference type="NCBI Taxonomy" id="2838559"/>
    <lineage>
        <taxon>Bacteria</taxon>
        <taxon>Bacillati</taxon>
        <taxon>Bacillota</taxon>
        <taxon>Clostridia</taxon>
        <taxon>Lachnospirales</taxon>
        <taxon>Lachnospiraceae</taxon>
        <taxon>Enterocloster</taxon>
    </lineage>
</organism>
<reference evidence="1" key="2">
    <citation type="submission" date="2021-04" db="EMBL/GenBank/DDBJ databases">
        <authorList>
            <person name="Gilroy R."/>
        </authorList>
    </citation>
    <scope>NUCLEOTIDE SEQUENCE</scope>
    <source>
        <strain evidence="1">CHK180-15479</strain>
    </source>
</reference>